<evidence type="ECO:0000313" key="5">
    <source>
        <dbReference type="EnsemblPlants" id="OPUNC08G03930.1"/>
    </source>
</evidence>
<evidence type="ECO:0000256" key="2">
    <source>
        <dbReference type="ARBA" id="ARBA00022734"/>
    </source>
</evidence>
<dbReference type="GO" id="GO:0005524">
    <property type="term" value="F:ATP binding"/>
    <property type="evidence" value="ECO:0007669"/>
    <property type="project" value="InterPro"/>
</dbReference>
<feature type="region of interest" description="Disordered" evidence="3">
    <location>
        <begin position="130"/>
        <end position="154"/>
    </location>
</feature>
<evidence type="ECO:0000256" key="3">
    <source>
        <dbReference type="SAM" id="MobiDB-lite"/>
    </source>
</evidence>
<dbReference type="Gramene" id="OPUNC08G03930.1">
    <property type="protein sequence ID" value="OPUNC08G03930.1"/>
    <property type="gene ID" value="OPUNC08G03930"/>
</dbReference>
<protein>
    <recommendedName>
        <fullName evidence="4">Protein kinase domain-containing protein</fullName>
    </recommendedName>
</protein>
<dbReference type="OMA" id="EMICCRQ"/>
<keyword evidence="2" id="KW-0430">Lectin</keyword>
<dbReference type="GO" id="GO:0004672">
    <property type="term" value="F:protein kinase activity"/>
    <property type="evidence" value="ECO:0007669"/>
    <property type="project" value="InterPro"/>
</dbReference>
<dbReference type="Gene3D" id="1.10.510.10">
    <property type="entry name" value="Transferase(Phosphotransferase) domain 1"/>
    <property type="match status" value="1"/>
</dbReference>
<name>A0A0E0LRN0_ORYPU</name>
<dbReference type="EnsemblPlants" id="OPUNC08G03930.1">
    <property type="protein sequence ID" value="OPUNC08G03930.1"/>
    <property type="gene ID" value="OPUNC08G03930"/>
</dbReference>
<reference evidence="5" key="1">
    <citation type="submission" date="2015-04" db="UniProtKB">
        <authorList>
            <consortium name="EnsemblPlants"/>
        </authorList>
    </citation>
    <scope>IDENTIFICATION</scope>
</reference>
<evidence type="ECO:0000256" key="1">
    <source>
        <dbReference type="ARBA" id="ARBA00022729"/>
    </source>
</evidence>
<sequence length="154" mass="16704">MAKIADFGLAKLLIGNQNKTFTGVRGTRGYLAPEWSKNTAIAAKVDVYSFGLMLVEIISCRKSMELKMAGEGCNISEWAYEYVVSSGLNEVAAGEDVDEAELERMVKIGIWCTQNEPVTLPAKKSVQMMEGSVQVQHSPPPASFSQSLLHTGSS</sequence>
<reference evidence="5" key="2">
    <citation type="submission" date="2018-05" db="EMBL/GenBank/DDBJ databases">
        <title>OpunRS2 (Oryza punctata Reference Sequence Version 2).</title>
        <authorList>
            <person name="Zhang J."/>
            <person name="Kudrna D."/>
            <person name="Lee S."/>
            <person name="Talag J."/>
            <person name="Welchert J."/>
            <person name="Wing R.A."/>
        </authorList>
    </citation>
    <scope>NUCLEOTIDE SEQUENCE [LARGE SCALE GENOMIC DNA]</scope>
</reference>
<keyword evidence="6" id="KW-1185">Reference proteome</keyword>
<keyword evidence="1" id="KW-0732">Signal</keyword>
<dbReference type="AlphaFoldDB" id="A0A0E0LRN0"/>
<dbReference type="InterPro" id="IPR011009">
    <property type="entry name" value="Kinase-like_dom_sf"/>
</dbReference>
<evidence type="ECO:0000313" key="6">
    <source>
        <dbReference type="Proteomes" id="UP000026962"/>
    </source>
</evidence>
<accession>A0A0E0LRN0</accession>
<dbReference type="PANTHER" id="PTHR47976:SF82">
    <property type="entry name" value="RECEPTOR-LIKE SERINE_THREONINE-PROTEIN KINASE"/>
    <property type="match status" value="1"/>
</dbReference>
<dbReference type="eggNOG" id="ENOG502QT6D">
    <property type="taxonomic scope" value="Eukaryota"/>
</dbReference>
<dbReference type="HOGENOM" id="CLU_000288_112_3_1"/>
<dbReference type="PROSITE" id="PS50011">
    <property type="entry name" value="PROTEIN_KINASE_DOM"/>
    <property type="match status" value="1"/>
</dbReference>
<evidence type="ECO:0000259" key="4">
    <source>
        <dbReference type="PROSITE" id="PS50011"/>
    </source>
</evidence>
<dbReference type="InterPro" id="IPR051343">
    <property type="entry name" value="G-type_lectin_kinases/EP1-like"/>
</dbReference>
<dbReference type="PANTHER" id="PTHR47976">
    <property type="entry name" value="G-TYPE LECTIN S-RECEPTOR-LIKE SERINE/THREONINE-PROTEIN KINASE SD2-5"/>
    <property type="match status" value="1"/>
</dbReference>
<feature type="compositionally biased region" description="Polar residues" evidence="3">
    <location>
        <begin position="133"/>
        <end position="154"/>
    </location>
</feature>
<dbReference type="SUPFAM" id="SSF56112">
    <property type="entry name" value="Protein kinase-like (PK-like)"/>
    <property type="match status" value="1"/>
</dbReference>
<feature type="domain" description="Protein kinase" evidence="4">
    <location>
        <begin position="1"/>
        <end position="154"/>
    </location>
</feature>
<dbReference type="Proteomes" id="UP000026962">
    <property type="component" value="Chromosome 8"/>
</dbReference>
<dbReference type="InterPro" id="IPR000719">
    <property type="entry name" value="Prot_kinase_dom"/>
</dbReference>
<dbReference type="STRING" id="4537.A0A0E0LRN0"/>
<dbReference type="Pfam" id="PF00069">
    <property type="entry name" value="Pkinase"/>
    <property type="match status" value="1"/>
</dbReference>
<organism evidence="5">
    <name type="scientific">Oryza punctata</name>
    <name type="common">Red rice</name>
    <dbReference type="NCBI Taxonomy" id="4537"/>
    <lineage>
        <taxon>Eukaryota</taxon>
        <taxon>Viridiplantae</taxon>
        <taxon>Streptophyta</taxon>
        <taxon>Embryophyta</taxon>
        <taxon>Tracheophyta</taxon>
        <taxon>Spermatophyta</taxon>
        <taxon>Magnoliopsida</taxon>
        <taxon>Liliopsida</taxon>
        <taxon>Poales</taxon>
        <taxon>Poaceae</taxon>
        <taxon>BOP clade</taxon>
        <taxon>Oryzoideae</taxon>
        <taxon>Oryzeae</taxon>
        <taxon>Oryzinae</taxon>
        <taxon>Oryza</taxon>
    </lineage>
</organism>
<proteinExistence type="predicted"/>